<evidence type="ECO:0000313" key="2">
    <source>
        <dbReference type="EMBL" id="KAK8891285.1"/>
    </source>
</evidence>
<evidence type="ECO:0000313" key="3">
    <source>
        <dbReference type="Proteomes" id="UP001470230"/>
    </source>
</evidence>
<accession>A0ABR2KJH8</accession>
<name>A0ABR2KJH8_9EUKA</name>
<gene>
    <name evidence="2" type="ORF">M9Y10_028493</name>
</gene>
<comment type="caution">
    <text evidence="2">The sequence shown here is derived from an EMBL/GenBank/DDBJ whole genome shotgun (WGS) entry which is preliminary data.</text>
</comment>
<dbReference type="Proteomes" id="UP001470230">
    <property type="component" value="Unassembled WGS sequence"/>
</dbReference>
<proteinExistence type="predicted"/>
<dbReference type="EMBL" id="JAPFFF010000004">
    <property type="protein sequence ID" value="KAK8891285.1"/>
    <property type="molecule type" value="Genomic_DNA"/>
</dbReference>
<feature type="compositionally biased region" description="Basic and acidic residues" evidence="1">
    <location>
        <begin position="65"/>
        <end position="75"/>
    </location>
</feature>
<evidence type="ECO:0000256" key="1">
    <source>
        <dbReference type="SAM" id="MobiDB-lite"/>
    </source>
</evidence>
<protein>
    <submittedName>
        <fullName evidence="2">Uncharacterized protein</fullName>
    </submittedName>
</protein>
<keyword evidence="3" id="KW-1185">Reference proteome</keyword>
<sequence length="228" mass="27253">MFERKKTAREIFPYELFRFDEWKKWESTTKEFRSLKEIEEDAEKDSDNADKDVEDVLEFINKNKTANEKDAKDQQIPDEEEQSNENLIKVTVNKLHKIFPKKTEQELKDEVQKRLKAKMTGDRKASRIFSDELLKDDEKEKWSNIEDDDTRQLDDQISKEVTKKVLWDLDMEKSTHVMGPPGMSQEEWARMNADRDKLKADLYKQLQTPPLLPENWQEILQTRKWGNI</sequence>
<organism evidence="2 3">
    <name type="scientific">Tritrichomonas musculus</name>
    <dbReference type="NCBI Taxonomy" id="1915356"/>
    <lineage>
        <taxon>Eukaryota</taxon>
        <taxon>Metamonada</taxon>
        <taxon>Parabasalia</taxon>
        <taxon>Tritrichomonadida</taxon>
        <taxon>Tritrichomonadidae</taxon>
        <taxon>Tritrichomonas</taxon>
    </lineage>
</organism>
<reference evidence="2 3" key="1">
    <citation type="submission" date="2024-04" db="EMBL/GenBank/DDBJ databases">
        <title>Tritrichomonas musculus Genome.</title>
        <authorList>
            <person name="Alves-Ferreira E."/>
            <person name="Grigg M."/>
            <person name="Lorenzi H."/>
            <person name="Galac M."/>
        </authorList>
    </citation>
    <scope>NUCLEOTIDE SEQUENCE [LARGE SCALE GENOMIC DNA]</scope>
    <source>
        <strain evidence="2 3">EAF2021</strain>
    </source>
</reference>
<feature type="region of interest" description="Disordered" evidence="1">
    <location>
        <begin position="63"/>
        <end position="85"/>
    </location>
</feature>